<dbReference type="InterPro" id="IPR023616">
    <property type="entry name" value="Cyt_c_oxase-like_su1_dom"/>
</dbReference>
<feature type="transmembrane region" description="Helical" evidence="15">
    <location>
        <begin position="99"/>
        <end position="121"/>
    </location>
</feature>
<dbReference type="GO" id="GO:0005743">
    <property type="term" value="C:mitochondrial inner membrane"/>
    <property type="evidence" value="ECO:0007669"/>
    <property type="project" value="UniProtKB-SubCell"/>
</dbReference>
<organism evidence="17">
    <name type="scientific">Sarcophaga argyrostoma</name>
    <name type="common">Flesh fly</name>
    <name type="synonym">Liopygia argyrostoma</name>
    <dbReference type="NCBI Taxonomy" id="128967"/>
    <lineage>
        <taxon>Eukaryota</taxon>
        <taxon>Metazoa</taxon>
        <taxon>Ecdysozoa</taxon>
        <taxon>Arthropoda</taxon>
        <taxon>Hexapoda</taxon>
        <taxon>Insecta</taxon>
        <taxon>Pterygota</taxon>
        <taxon>Neoptera</taxon>
        <taxon>Endopterygota</taxon>
        <taxon>Diptera</taxon>
        <taxon>Brachycera</taxon>
        <taxon>Muscomorpha</taxon>
        <taxon>Oestroidea</taxon>
        <taxon>Sarcophagidae</taxon>
        <taxon>Sarcophaga</taxon>
        <taxon>Liopygia</taxon>
    </lineage>
</organism>
<dbReference type="Gene3D" id="1.20.210.10">
    <property type="entry name" value="Cytochrome c oxidase-like, subunit I domain"/>
    <property type="match status" value="1"/>
</dbReference>
<dbReference type="AlphaFoldDB" id="C1K5M5"/>
<sequence>HFWRLVRGGPSILFFFWYYSSSIGSKGNIWFTSNNLCYTSNWTFSIHCMSPSHIYSSNSRSYTSLFYFSNNNYCCSNSNKNFQLTCYSLWNSTKLFPSYFMSLSILLFLFTGGGLTGVVLANSSIDIILHDTYYVVAHFHYVLSMGAVFAIMAGFVHLYPLFTGLTLNTKMLKSQFTIMFMGVNLTFFPQHFLGLAGMPRRYSDYRDPNTALIVFSTMGSSIPLLGVLFLFVYSMSMFSVSMSSKIILFILIDLFNPLKLHRHLIMHIMFYHFKQFKL</sequence>
<name>C1K5M5_SARAR</name>
<gene>
    <name evidence="17" type="primary">COI</name>
</gene>
<comment type="function">
    <text evidence="14">Component of the cytochrome c oxidase, the last enzyme in the mitochondrial electron transport chain which drives oxidative phosphorylation. The respiratory chain contains 3 multisubunit complexes succinate dehydrogenase (complex II, CII), ubiquinol-cytochrome c oxidoreductase (cytochrome b-c1 complex, complex III, CIII) and cytochrome c oxidase (complex IV, CIV), that cooperate to transfer electrons derived from NADH and succinate to molecular oxygen, creating an electrochemical gradient over the inner membrane that drives transmembrane transport and the ATP synthase. Cytochrome c oxidase is the component of the respiratory chain that catalyzes the reduction of oxygen to water. Electrons originating from reduced cytochrome c in the intermembrane space (IMS) are transferred via the dinuclear copper A center (CU(A)) of subunit 2 and heme A of subunit 1 to the active site in subunit 1, a binuclear center (BNC) formed by heme A3 and copper B (CU(B)). The BNC reduces molecular oxygen to 2 water molecules using 4 electrons from cytochrome c in the IMS and 4 protons from the mitochondrial matrix.</text>
</comment>
<evidence type="ECO:0000256" key="14">
    <source>
        <dbReference type="RuleBase" id="RU000369"/>
    </source>
</evidence>
<dbReference type="EMBL" id="FJ797959">
    <property type="protein sequence ID" value="ACO24949.1"/>
    <property type="molecule type" value="Genomic_DNA"/>
</dbReference>
<dbReference type="GO" id="GO:0046872">
    <property type="term" value="F:metal ion binding"/>
    <property type="evidence" value="ECO:0007669"/>
    <property type="project" value="UniProtKB-KW"/>
</dbReference>
<accession>C1K5M5</accession>
<dbReference type="GO" id="GO:0020037">
    <property type="term" value="F:heme binding"/>
    <property type="evidence" value="ECO:0007669"/>
    <property type="project" value="InterPro"/>
</dbReference>
<keyword evidence="15" id="KW-1133">Transmembrane helix</keyword>
<evidence type="ECO:0000256" key="12">
    <source>
        <dbReference type="ARBA" id="ARBA00023128"/>
    </source>
</evidence>
<evidence type="ECO:0000256" key="7">
    <source>
        <dbReference type="ARBA" id="ARBA00022660"/>
    </source>
</evidence>
<evidence type="ECO:0000256" key="5">
    <source>
        <dbReference type="ARBA" id="ARBA00011164"/>
    </source>
</evidence>
<evidence type="ECO:0000256" key="2">
    <source>
        <dbReference type="ARBA" id="ARBA00004448"/>
    </source>
</evidence>
<dbReference type="Pfam" id="PF00115">
    <property type="entry name" value="COX1"/>
    <property type="match status" value="1"/>
</dbReference>
<proteinExistence type="inferred from homology"/>
<dbReference type="GO" id="GO:0004129">
    <property type="term" value="F:cytochrome-c oxidase activity"/>
    <property type="evidence" value="ECO:0007669"/>
    <property type="project" value="UniProtKB-EC"/>
</dbReference>
<dbReference type="PRINTS" id="PR01165">
    <property type="entry name" value="CYCOXIDASEI"/>
</dbReference>
<feature type="transmembrane region" description="Helical" evidence="15">
    <location>
        <begin position="238"/>
        <end position="256"/>
    </location>
</feature>
<evidence type="ECO:0000256" key="10">
    <source>
        <dbReference type="ARBA" id="ARBA00022967"/>
    </source>
</evidence>
<keyword evidence="14" id="KW-0813">Transport</keyword>
<feature type="non-terminal residue" evidence="17">
    <location>
        <position position="1"/>
    </location>
</feature>
<evidence type="ECO:0000259" key="16">
    <source>
        <dbReference type="PROSITE" id="PS50855"/>
    </source>
</evidence>
<dbReference type="PROSITE" id="PS50855">
    <property type="entry name" value="COX1"/>
    <property type="match status" value="1"/>
</dbReference>
<keyword evidence="7 14" id="KW-0679">Respiratory chain</keyword>
<feature type="transmembrane region" description="Helical" evidence="15">
    <location>
        <begin position="210"/>
        <end position="232"/>
    </location>
</feature>
<keyword evidence="14" id="KW-0408">Iron</keyword>
<feature type="transmembrane region" description="Helical" evidence="15">
    <location>
        <begin position="176"/>
        <end position="198"/>
    </location>
</feature>
<dbReference type="GO" id="GO:0006123">
    <property type="term" value="P:mitochondrial electron transport, cytochrome c to oxygen"/>
    <property type="evidence" value="ECO:0007669"/>
    <property type="project" value="TreeGrafter"/>
</dbReference>
<comment type="catalytic activity">
    <reaction evidence="13">
        <text>4 Fe(II)-[cytochrome c] + O2 + 8 H(+)(in) = 4 Fe(III)-[cytochrome c] + 2 H2O + 4 H(+)(out)</text>
        <dbReference type="Rhea" id="RHEA:11436"/>
        <dbReference type="Rhea" id="RHEA-COMP:10350"/>
        <dbReference type="Rhea" id="RHEA-COMP:14399"/>
        <dbReference type="ChEBI" id="CHEBI:15377"/>
        <dbReference type="ChEBI" id="CHEBI:15378"/>
        <dbReference type="ChEBI" id="CHEBI:15379"/>
        <dbReference type="ChEBI" id="CHEBI:29033"/>
        <dbReference type="ChEBI" id="CHEBI:29034"/>
        <dbReference type="EC" id="7.1.1.9"/>
    </reaction>
    <physiologicalReaction direction="left-to-right" evidence="13">
        <dbReference type="Rhea" id="RHEA:11437"/>
    </physiologicalReaction>
</comment>
<keyword evidence="14" id="KW-0186">Copper</keyword>
<comment type="subunit">
    <text evidence="5">Component of the cytochrome c oxidase (complex IV, CIV), a multisubunit enzyme composed of a catalytic core of 3 subunits and several supernumerary subunits. The complex exists as a monomer or a dimer and forms supercomplexes (SCs) in the inner mitochondrial membrane with ubiquinol-cytochrome c oxidoreductase (cytochrome b-c1 complex, complex III, CIII).</text>
</comment>
<comment type="pathway">
    <text evidence="3 14">Energy metabolism; oxidative phosphorylation.</text>
</comment>
<keyword evidence="14" id="KW-0349">Heme</keyword>
<keyword evidence="11 14" id="KW-0249">Electron transport</keyword>
<evidence type="ECO:0000256" key="11">
    <source>
        <dbReference type="ARBA" id="ARBA00022982"/>
    </source>
</evidence>
<evidence type="ECO:0000256" key="8">
    <source>
        <dbReference type="ARBA" id="ARBA00022723"/>
    </source>
</evidence>
<dbReference type="PANTHER" id="PTHR10422">
    <property type="entry name" value="CYTOCHROME C OXIDASE SUBUNIT 1"/>
    <property type="match status" value="1"/>
</dbReference>
<evidence type="ECO:0000256" key="6">
    <source>
        <dbReference type="ARBA" id="ARBA00015947"/>
    </source>
</evidence>
<keyword evidence="14 15" id="KW-0812">Transmembrane</keyword>
<keyword evidence="10" id="KW-1278">Translocase</keyword>
<evidence type="ECO:0000256" key="1">
    <source>
        <dbReference type="ARBA" id="ARBA00001971"/>
    </source>
</evidence>
<keyword evidence="12 14" id="KW-0496">Mitochondrion</keyword>
<evidence type="ECO:0000256" key="13">
    <source>
        <dbReference type="ARBA" id="ARBA00049512"/>
    </source>
</evidence>
<dbReference type="PANTHER" id="PTHR10422:SF18">
    <property type="entry name" value="CYTOCHROME C OXIDASE SUBUNIT 1"/>
    <property type="match status" value="1"/>
</dbReference>
<dbReference type="EC" id="7.1.1.9" evidence="14"/>
<dbReference type="GO" id="GO:0015990">
    <property type="term" value="P:electron transport coupled proton transport"/>
    <property type="evidence" value="ECO:0007669"/>
    <property type="project" value="TreeGrafter"/>
</dbReference>
<evidence type="ECO:0000256" key="15">
    <source>
        <dbReference type="SAM" id="Phobius"/>
    </source>
</evidence>
<evidence type="ECO:0000256" key="9">
    <source>
        <dbReference type="ARBA" id="ARBA00022792"/>
    </source>
</evidence>
<keyword evidence="8 14" id="KW-0479">Metal-binding</keyword>
<evidence type="ECO:0000256" key="4">
    <source>
        <dbReference type="ARBA" id="ARBA00009578"/>
    </source>
</evidence>
<keyword evidence="9 14" id="KW-0999">Mitochondrion inner membrane</keyword>
<keyword evidence="14 15" id="KW-0472">Membrane</keyword>
<evidence type="ECO:0000256" key="3">
    <source>
        <dbReference type="ARBA" id="ARBA00004673"/>
    </source>
</evidence>
<comment type="similarity">
    <text evidence="4 14">Belongs to the heme-copper respiratory oxidase family.</text>
</comment>
<reference evidence="17" key="1">
    <citation type="submission" date="2009-03" db="EMBL/GenBank/DDBJ databases">
        <title>Molecular evolution of flesh flies based on the cytochrome oxidase I gene.</title>
        <authorList>
            <person name="Bajpai N."/>
            <person name="Tewari R.R."/>
        </authorList>
    </citation>
    <scope>NUCLEOTIDE SEQUENCE</scope>
</reference>
<comment type="cofactor">
    <cofactor evidence="1">
        <name>heme</name>
        <dbReference type="ChEBI" id="CHEBI:30413"/>
    </cofactor>
</comment>
<evidence type="ECO:0000313" key="17">
    <source>
        <dbReference type="EMBL" id="ACO24949.1"/>
    </source>
</evidence>
<feature type="transmembrane region" description="Helical" evidence="15">
    <location>
        <begin position="133"/>
        <end position="156"/>
    </location>
</feature>
<dbReference type="SUPFAM" id="SSF81442">
    <property type="entry name" value="Cytochrome c oxidase subunit I-like"/>
    <property type="match status" value="1"/>
</dbReference>
<dbReference type="InterPro" id="IPR000883">
    <property type="entry name" value="Cyt_C_Oxase_1"/>
</dbReference>
<feature type="domain" description="Cytochrome oxidase subunit I profile" evidence="16">
    <location>
        <begin position="88"/>
        <end position="238"/>
    </location>
</feature>
<dbReference type="InterPro" id="IPR036927">
    <property type="entry name" value="Cyt_c_oxase-like_su1_sf"/>
</dbReference>
<dbReference type="UniPathway" id="UPA00705"/>
<feature type="non-terminal residue" evidence="17">
    <location>
        <position position="278"/>
    </location>
</feature>
<geneLocation type="mitochondrion" evidence="17"/>
<feature type="transmembrane region" description="Helical" evidence="15">
    <location>
        <begin position="12"/>
        <end position="31"/>
    </location>
</feature>
<protein>
    <recommendedName>
        <fullName evidence="6 14">Cytochrome c oxidase subunit 1</fullName>
        <ecNumber evidence="14">7.1.1.9</ecNumber>
    </recommendedName>
</protein>
<comment type="subcellular location">
    <subcellularLocation>
        <location evidence="2 14">Mitochondrion inner membrane</location>
        <topology evidence="2 14">Multi-pass membrane protein</topology>
    </subcellularLocation>
</comment>